<sequence>KVQHHSSGGSYEHLAGSSETHQEPMSLGCETYLSPFTSPLTSPHTSPHTSPTAPTISRPSTPASRGSVGDPQYTSPQVKIEVTAPWEDGGTSVGSGGHQGRVLGLPPLAPPSNVKVLPTTSRTQ</sequence>
<gene>
    <name evidence="2" type="ORF">OTU49_016049</name>
</gene>
<organism evidence="2 3">
    <name type="scientific">Cherax quadricarinatus</name>
    <name type="common">Australian red claw crayfish</name>
    <dbReference type="NCBI Taxonomy" id="27406"/>
    <lineage>
        <taxon>Eukaryota</taxon>
        <taxon>Metazoa</taxon>
        <taxon>Ecdysozoa</taxon>
        <taxon>Arthropoda</taxon>
        <taxon>Crustacea</taxon>
        <taxon>Multicrustacea</taxon>
        <taxon>Malacostraca</taxon>
        <taxon>Eumalacostraca</taxon>
        <taxon>Eucarida</taxon>
        <taxon>Decapoda</taxon>
        <taxon>Pleocyemata</taxon>
        <taxon>Astacidea</taxon>
        <taxon>Parastacoidea</taxon>
        <taxon>Parastacidae</taxon>
        <taxon>Cherax</taxon>
    </lineage>
</organism>
<feature type="region of interest" description="Disordered" evidence="1">
    <location>
        <begin position="1"/>
        <end position="124"/>
    </location>
</feature>
<reference evidence="2 3" key="1">
    <citation type="journal article" date="2024" name="BMC Genomics">
        <title>Genome assembly of redclaw crayfish (Cherax quadricarinatus) provides insights into its immune adaptation and hypoxia tolerance.</title>
        <authorList>
            <person name="Liu Z."/>
            <person name="Zheng J."/>
            <person name="Li H."/>
            <person name="Fang K."/>
            <person name="Wang S."/>
            <person name="He J."/>
            <person name="Zhou D."/>
            <person name="Weng S."/>
            <person name="Chi M."/>
            <person name="Gu Z."/>
            <person name="He J."/>
            <person name="Li F."/>
            <person name="Wang M."/>
        </authorList>
    </citation>
    <scope>NUCLEOTIDE SEQUENCE [LARGE SCALE GENOMIC DNA]</scope>
    <source>
        <strain evidence="2">ZL_2023a</strain>
    </source>
</reference>
<dbReference type="EMBL" id="JARKIK010000011">
    <property type="protein sequence ID" value="KAK8748895.1"/>
    <property type="molecule type" value="Genomic_DNA"/>
</dbReference>
<protein>
    <submittedName>
        <fullName evidence="2">Uncharacterized protein</fullName>
    </submittedName>
</protein>
<dbReference type="AlphaFoldDB" id="A0AAW0Y0N4"/>
<accession>A0AAW0Y0N4</accession>
<dbReference type="Proteomes" id="UP001445076">
    <property type="component" value="Unassembled WGS sequence"/>
</dbReference>
<evidence type="ECO:0000256" key="1">
    <source>
        <dbReference type="SAM" id="MobiDB-lite"/>
    </source>
</evidence>
<feature type="non-terminal residue" evidence="2">
    <location>
        <position position="1"/>
    </location>
</feature>
<comment type="caution">
    <text evidence="2">The sequence shown here is derived from an EMBL/GenBank/DDBJ whole genome shotgun (WGS) entry which is preliminary data.</text>
</comment>
<keyword evidence="3" id="KW-1185">Reference proteome</keyword>
<feature type="compositionally biased region" description="Low complexity" evidence="1">
    <location>
        <begin position="34"/>
        <end position="57"/>
    </location>
</feature>
<proteinExistence type="predicted"/>
<evidence type="ECO:0000313" key="2">
    <source>
        <dbReference type="EMBL" id="KAK8748895.1"/>
    </source>
</evidence>
<name>A0AAW0Y0N4_CHEQU</name>
<feature type="non-terminal residue" evidence="2">
    <location>
        <position position="124"/>
    </location>
</feature>
<evidence type="ECO:0000313" key="3">
    <source>
        <dbReference type="Proteomes" id="UP001445076"/>
    </source>
</evidence>